<gene>
    <name evidence="2" type="ORF">BURMUCGD2_4216</name>
</gene>
<proteinExistence type="predicted"/>
<evidence type="ECO:0000313" key="3">
    <source>
        <dbReference type="Proteomes" id="UP000004535"/>
    </source>
</evidence>
<organism evidence="2 3">
    <name type="scientific">Burkholderia multivorans CGD2</name>
    <dbReference type="NCBI Taxonomy" id="513052"/>
    <lineage>
        <taxon>Bacteria</taxon>
        <taxon>Pseudomonadati</taxon>
        <taxon>Pseudomonadota</taxon>
        <taxon>Betaproteobacteria</taxon>
        <taxon>Burkholderiales</taxon>
        <taxon>Burkholderiaceae</taxon>
        <taxon>Burkholderia</taxon>
        <taxon>Burkholderia cepacia complex</taxon>
    </lineage>
</organism>
<dbReference type="AlphaFoldDB" id="B9BS48"/>
<protein>
    <submittedName>
        <fullName evidence="2">Uncharacterized protein</fullName>
    </submittedName>
</protein>
<evidence type="ECO:0000256" key="1">
    <source>
        <dbReference type="SAM" id="MobiDB-lite"/>
    </source>
</evidence>
<feature type="region of interest" description="Disordered" evidence="1">
    <location>
        <begin position="1"/>
        <end position="52"/>
    </location>
</feature>
<name>B9BS48_9BURK</name>
<accession>B9BS48</accession>
<dbReference type="Proteomes" id="UP000004535">
    <property type="component" value="Unassembled WGS sequence"/>
</dbReference>
<comment type="caution">
    <text evidence="2">The sequence shown here is derived from an EMBL/GenBank/DDBJ whole genome shotgun (WGS) entry which is preliminary data.</text>
</comment>
<feature type="compositionally biased region" description="Basic and acidic residues" evidence="1">
    <location>
        <begin position="26"/>
        <end position="36"/>
    </location>
</feature>
<sequence length="52" mass="5712">MTAAPFMIGAGRSRRSGAPMPAAQPARERRIERRADVFPPLTLPDGDSRCWS</sequence>
<evidence type="ECO:0000313" key="2">
    <source>
        <dbReference type="EMBL" id="EEE06619.1"/>
    </source>
</evidence>
<reference evidence="2 3" key="1">
    <citation type="journal article" date="2012" name="J. Bacteriol.">
        <title>Draft Genome Sequence Determination for Cystic Fibrosis and Chronic Granulomatous Disease Burkholderia multivorans Isolates.</title>
        <authorList>
            <person name="Varga J.J."/>
            <person name="Losada L."/>
            <person name="Zelazny A.M."/>
            <person name="Brinkac L."/>
            <person name="Harkins D."/>
            <person name="Radune D."/>
            <person name="Hostetler J."/>
            <person name="Sampaio E.P."/>
            <person name="Ronning C.M."/>
            <person name="Nierman W.C."/>
            <person name="Greenberg D.E."/>
            <person name="Holland S.M."/>
            <person name="Goldberg J.B."/>
        </authorList>
    </citation>
    <scope>NUCLEOTIDE SEQUENCE [LARGE SCALE GENOMIC DNA]</scope>
    <source>
        <strain evidence="2 3">CGD2</strain>
    </source>
</reference>
<dbReference type="EMBL" id="ACFC01000006">
    <property type="protein sequence ID" value="EEE06619.1"/>
    <property type="molecule type" value="Genomic_DNA"/>
</dbReference>